<gene>
    <name evidence="1" type="ORF">V1264_022770</name>
</gene>
<comment type="caution">
    <text evidence="1">The sequence shown here is derived from an EMBL/GenBank/DDBJ whole genome shotgun (WGS) entry which is preliminary data.</text>
</comment>
<accession>A0AAN9G9B0</accession>
<dbReference type="Proteomes" id="UP001374579">
    <property type="component" value="Unassembled WGS sequence"/>
</dbReference>
<evidence type="ECO:0000313" key="2">
    <source>
        <dbReference type="Proteomes" id="UP001374579"/>
    </source>
</evidence>
<name>A0AAN9G9B0_9CAEN</name>
<evidence type="ECO:0000313" key="1">
    <source>
        <dbReference type="EMBL" id="KAK7099692.1"/>
    </source>
</evidence>
<dbReference type="AlphaFoldDB" id="A0AAN9G9B0"/>
<dbReference type="EMBL" id="JBAMIC010000011">
    <property type="protein sequence ID" value="KAK7099692.1"/>
    <property type="molecule type" value="Genomic_DNA"/>
</dbReference>
<keyword evidence="2" id="KW-1185">Reference proteome</keyword>
<organism evidence="1 2">
    <name type="scientific">Littorina saxatilis</name>
    <dbReference type="NCBI Taxonomy" id="31220"/>
    <lineage>
        <taxon>Eukaryota</taxon>
        <taxon>Metazoa</taxon>
        <taxon>Spiralia</taxon>
        <taxon>Lophotrochozoa</taxon>
        <taxon>Mollusca</taxon>
        <taxon>Gastropoda</taxon>
        <taxon>Caenogastropoda</taxon>
        <taxon>Littorinimorpha</taxon>
        <taxon>Littorinoidea</taxon>
        <taxon>Littorinidae</taxon>
        <taxon>Littorina</taxon>
    </lineage>
</organism>
<protein>
    <submittedName>
        <fullName evidence="1">Uncharacterized protein</fullName>
    </submittedName>
</protein>
<sequence length="115" mass="12443">MYDDCMSNHTNNAAITASSVYVPTSCCGIFVLISKYGQCAYFSGGPTKTVCVVRQAYPRPRHWRLASSCVKVCRPAGNRPPGQQLHGSSWLAASCVKVCRPAANKPPGQQLHRSS</sequence>
<proteinExistence type="predicted"/>
<reference evidence="1 2" key="1">
    <citation type="submission" date="2024-02" db="EMBL/GenBank/DDBJ databases">
        <title>Chromosome-scale genome assembly of the rough periwinkle Littorina saxatilis.</title>
        <authorList>
            <person name="De Jode A."/>
            <person name="Faria R."/>
            <person name="Formenti G."/>
            <person name="Sims Y."/>
            <person name="Smith T.P."/>
            <person name="Tracey A."/>
            <person name="Wood J.M.D."/>
            <person name="Zagrodzka Z.B."/>
            <person name="Johannesson K."/>
            <person name="Butlin R.K."/>
            <person name="Leder E.H."/>
        </authorList>
    </citation>
    <scope>NUCLEOTIDE SEQUENCE [LARGE SCALE GENOMIC DNA]</scope>
    <source>
        <strain evidence="1">Snail1</strain>
        <tissue evidence="1">Muscle</tissue>
    </source>
</reference>